<accession>A0ABR7V840</accession>
<reference evidence="2 3" key="1">
    <citation type="submission" date="2020-05" db="EMBL/GenBank/DDBJ databases">
        <title>The draft genome sequence of Maribacter arenosus CAU 1321.</title>
        <authorList>
            <person name="Mu L."/>
        </authorList>
    </citation>
    <scope>NUCLEOTIDE SEQUENCE [LARGE SCALE GENOMIC DNA]</scope>
    <source>
        <strain evidence="2 3">CAU 1321</strain>
    </source>
</reference>
<dbReference type="Gene3D" id="1.25.40.10">
    <property type="entry name" value="Tetratricopeptide repeat domain"/>
    <property type="match status" value="1"/>
</dbReference>
<dbReference type="InterPro" id="IPR037066">
    <property type="entry name" value="Plug_dom_sf"/>
</dbReference>
<dbReference type="EMBL" id="JABTCG010000001">
    <property type="protein sequence ID" value="MBD0849772.1"/>
    <property type="molecule type" value="Genomic_DNA"/>
</dbReference>
<feature type="signal peptide" evidence="1">
    <location>
        <begin position="1"/>
        <end position="18"/>
    </location>
</feature>
<dbReference type="Proteomes" id="UP000598350">
    <property type="component" value="Unassembled WGS sequence"/>
</dbReference>
<keyword evidence="1" id="KW-0732">Signal</keyword>
<comment type="caution">
    <text evidence="2">The sequence shown here is derived from an EMBL/GenBank/DDBJ whole genome shotgun (WGS) entry which is preliminary data.</text>
</comment>
<dbReference type="RefSeq" id="WP_188312880.1">
    <property type="nucleotide sequence ID" value="NZ_JABTCG010000001.1"/>
</dbReference>
<dbReference type="SUPFAM" id="SSF56935">
    <property type="entry name" value="Porins"/>
    <property type="match status" value="1"/>
</dbReference>
<sequence length="579" mass="65612">MKVLFTLFFSLIMFVGHAQMVGSHISGVVTQNGYPVSSASITKKGSVEGIFTNEKGGYRIGAEPGDVLVFQHLGLQTVEVLLEDVTKTLNIAMKPVEVQLEEVVVKKNIRKKAIEREIEFDTNMDLIRTNLGIFDTRKSGLSIQMINGEDLNMGAPTFLEAMRGKFIGNIVYKYSIFDEEGTSVFLRTTTSLSKGQKAAIYDVDGVIMNTPPLFLTIQEIDRIAVIRGIGASGRYGRRGHGGVIVINTKRGEYKNPKLTQSFKDSLIQSRKRAAAAFATSDWNAEIPAQLNDLYQCKSEEEALQVFEDKRDHFYHAPFDAIEVGNYFINVWQNKDKANEVWNSVKKKYADNAVVLKALAYMYEMNKELTAAMQVYQAVASIRPTYAQSYRDLANINAKLGQNKKALNLYATQVLNRAEASQSGIDSIINIESHNLLVRNNMVGSTEVIDVEQLLGYSPIRMVMEWNDGEAEFELQGMNPPNYYSWKHTYESDPERIMDEKTRGYSSKQFYLNQELGGKWRFNLKYLGNKSFEPTYLKTTIYFDYGKPTQRKQLKVFRLQKENVNRHLLTIDLDTKAVSS</sequence>
<dbReference type="InterPro" id="IPR008969">
    <property type="entry name" value="CarboxyPept-like_regulatory"/>
</dbReference>
<name>A0ABR7V840_9FLAO</name>
<protein>
    <submittedName>
        <fullName evidence="2">Carboxypeptidase-like regulatory domain-containing protein</fullName>
    </submittedName>
</protein>
<dbReference type="SUPFAM" id="SSF48452">
    <property type="entry name" value="TPR-like"/>
    <property type="match status" value="1"/>
</dbReference>
<dbReference type="SUPFAM" id="SSF49464">
    <property type="entry name" value="Carboxypeptidase regulatory domain-like"/>
    <property type="match status" value="1"/>
</dbReference>
<proteinExistence type="predicted"/>
<dbReference type="Pfam" id="PF13715">
    <property type="entry name" value="CarbopepD_reg_2"/>
    <property type="match status" value="1"/>
</dbReference>
<gene>
    <name evidence="2" type="ORF">HPE63_03755</name>
</gene>
<evidence type="ECO:0000313" key="2">
    <source>
        <dbReference type="EMBL" id="MBD0849772.1"/>
    </source>
</evidence>
<dbReference type="InterPro" id="IPR011990">
    <property type="entry name" value="TPR-like_helical_dom_sf"/>
</dbReference>
<organism evidence="2 3">
    <name type="scientific">Maribacter arenosus</name>
    <dbReference type="NCBI Taxonomy" id="1854708"/>
    <lineage>
        <taxon>Bacteria</taxon>
        <taxon>Pseudomonadati</taxon>
        <taxon>Bacteroidota</taxon>
        <taxon>Flavobacteriia</taxon>
        <taxon>Flavobacteriales</taxon>
        <taxon>Flavobacteriaceae</taxon>
        <taxon>Maribacter</taxon>
    </lineage>
</organism>
<keyword evidence="3" id="KW-1185">Reference proteome</keyword>
<feature type="chain" id="PRO_5045793006" evidence="1">
    <location>
        <begin position="19"/>
        <end position="579"/>
    </location>
</feature>
<evidence type="ECO:0000256" key="1">
    <source>
        <dbReference type="SAM" id="SignalP"/>
    </source>
</evidence>
<evidence type="ECO:0000313" key="3">
    <source>
        <dbReference type="Proteomes" id="UP000598350"/>
    </source>
</evidence>
<dbReference type="Gene3D" id="2.170.130.10">
    <property type="entry name" value="TonB-dependent receptor, plug domain"/>
    <property type="match status" value="1"/>
</dbReference>